<reference evidence="2 3" key="1">
    <citation type="submission" date="2024-03" db="EMBL/GenBank/DDBJ databases">
        <authorList>
            <person name="Martinez-Hernandez J."/>
        </authorList>
    </citation>
    <scope>NUCLEOTIDE SEQUENCE [LARGE SCALE GENOMIC DNA]</scope>
</reference>
<accession>A0AAV1X5N6</accession>
<dbReference type="AlphaFoldDB" id="A0AAV1X5N6"/>
<evidence type="ECO:0000313" key="2">
    <source>
        <dbReference type="EMBL" id="CAL0316672.1"/>
    </source>
</evidence>
<dbReference type="EMBL" id="CAXHTB010000012">
    <property type="protein sequence ID" value="CAL0316672.1"/>
    <property type="molecule type" value="Genomic_DNA"/>
</dbReference>
<feature type="region of interest" description="Disordered" evidence="1">
    <location>
        <begin position="103"/>
        <end position="165"/>
    </location>
</feature>
<dbReference type="PANTHER" id="PTHR31343">
    <property type="entry name" value="T15D22.8"/>
    <property type="match status" value="1"/>
</dbReference>
<proteinExistence type="predicted"/>
<dbReference type="Pfam" id="PF05623">
    <property type="entry name" value="DUF789"/>
    <property type="match status" value="1"/>
</dbReference>
<dbReference type="Proteomes" id="UP001497480">
    <property type="component" value="Unassembled WGS sequence"/>
</dbReference>
<organism evidence="2 3">
    <name type="scientific">Lupinus luteus</name>
    <name type="common">European yellow lupine</name>
    <dbReference type="NCBI Taxonomy" id="3873"/>
    <lineage>
        <taxon>Eukaryota</taxon>
        <taxon>Viridiplantae</taxon>
        <taxon>Streptophyta</taxon>
        <taxon>Embryophyta</taxon>
        <taxon>Tracheophyta</taxon>
        <taxon>Spermatophyta</taxon>
        <taxon>Magnoliopsida</taxon>
        <taxon>eudicotyledons</taxon>
        <taxon>Gunneridae</taxon>
        <taxon>Pentapetalae</taxon>
        <taxon>rosids</taxon>
        <taxon>fabids</taxon>
        <taxon>Fabales</taxon>
        <taxon>Fabaceae</taxon>
        <taxon>Papilionoideae</taxon>
        <taxon>50 kb inversion clade</taxon>
        <taxon>genistoids sensu lato</taxon>
        <taxon>core genistoids</taxon>
        <taxon>Genisteae</taxon>
        <taxon>Lupinus</taxon>
    </lineage>
</organism>
<dbReference type="PANTHER" id="PTHR31343:SF29">
    <property type="entry name" value="DUF789 DOMAIN-CONTAINING PROTEIN"/>
    <property type="match status" value="1"/>
</dbReference>
<evidence type="ECO:0000313" key="3">
    <source>
        <dbReference type="Proteomes" id="UP001497480"/>
    </source>
</evidence>
<keyword evidence="3" id="KW-1185">Reference proteome</keyword>
<sequence length="354" mass="39819">MYSSSSSSCSFTNLERMLQCFTPYVPKQISSKSCLNDVNKQWLPIGKDNIEYFTLKDLWQCYEEWSIFGAGTPVVLESGDTLTQYYTPYLSAIQIYTNKPVELPTPRTRRDRDHGVEFESDCSYDCSGSDLSGSSSKSDSFSDGGGSADLSRSSSSSANNSSKEWDDISFDSTSDQLPKGDILGYLDFQYIETVRPYLRVPLAEKIVELSKSYPALMTLKSVDLSPASWMAVAWYPIYAIPCQPNETCFLTYHSLSSSFEDCANKYDEIDLQKDIRCPSGWGSILGEKLERKNNDCISLSPFGLATYRFQGDVWLSPSHDNEKLSDLFGAAESWLKQINASHHDFSFFRDNSTL</sequence>
<feature type="compositionally biased region" description="Low complexity" evidence="1">
    <location>
        <begin position="121"/>
        <end position="162"/>
    </location>
</feature>
<dbReference type="InterPro" id="IPR008507">
    <property type="entry name" value="DUF789"/>
</dbReference>
<name>A0AAV1X5N6_LUPLU</name>
<feature type="compositionally biased region" description="Basic and acidic residues" evidence="1">
    <location>
        <begin position="108"/>
        <end position="117"/>
    </location>
</feature>
<evidence type="ECO:0000256" key="1">
    <source>
        <dbReference type="SAM" id="MobiDB-lite"/>
    </source>
</evidence>
<comment type="caution">
    <text evidence="2">The sequence shown here is derived from an EMBL/GenBank/DDBJ whole genome shotgun (WGS) entry which is preliminary data.</text>
</comment>
<protein>
    <submittedName>
        <fullName evidence="2">Uncharacterized protein</fullName>
    </submittedName>
</protein>
<gene>
    <name evidence="2" type="ORF">LLUT_LOCUS17732</name>
</gene>